<keyword evidence="10 11" id="KW-0472">Membrane</keyword>
<keyword evidence="9 11" id="KW-0482">Metalloprotease</keyword>
<dbReference type="InterPro" id="IPR004387">
    <property type="entry name" value="Pept_M50_Zn"/>
</dbReference>
<dbReference type="PANTHER" id="PTHR42837:SF2">
    <property type="entry name" value="MEMBRANE METALLOPROTEASE ARASP2, CHLOROPLASTIC-RELATED"/>
    <property type="match status" value="1"/>
</dbReference>
<evidence type="ECO:0000256" key="4">
    <source>
        <dbReference type="ARBA" id="ARBA00022670"/>
    </source>
</evidence>
<dbReference type="EC" id="3.4.24.-" evidence="11"/>
<keyword evidence="8 11" id="KW-1133">Transmembrane helix</keyword>
<keyword evidence="4 13" id="KW-0645">Protease</keyword>
<dbReference type="NCBIfam" id="TIGR00054">
    <property type="entry name" value="RIP metalloprotease RseP"/>
    <property type="match status" value="1"/>
</dbReference>
<evidence type="ECO:0000256" key="8">
    <source>
        <dbReference type="ARBA" id="ARBA00022989"/>
    </source>
</evidence>
<dbReference type="SUPFAM" id="SSF50156">
    <property type="entry name" value="PDZ domain-like"/>
    <property type="match status" value="1"/>
</dbReference>
<dbReference type="InterPro" id="IPR001478">
    <property type="entry name" value="PDZ"/>
</dbReference>
<evidence type="ECO:0000256" key="7">
    <source>
        <dbReference type="ARBA" id="ARBA00022833"/>
    </source>
</evidence>
<dbReference type="Pfam" id="PF02163">
    <property type="entry name" value="Peptidase_M50"/>
    <property type="match status" value="1"/>
</dbReference>
<evidence type="ECO:0000256" key="5">
    <source>
        <dbReference type="ARBA" id="ARBA00022692"/>
    </source>
</evidence>
<dbReference type="GO" id="GO:0004222">
    <property type="term" value="F:metalloendopeptidase activity"/>
    <property type="evidence" value="ECO:0007669"/>
    <property type="project" value="InterPro"/>
</dbReference>
<protein>
    <recommendedName>
        <fullName evidence="11">Zinc metalloprotease</fullName>
        <ecNumber evidence="11">3.4.24.-</ecNumber>
    </recommendedName>
</protein>
<proteinExistence type="inferred from homology"/>
<keyword evidence="5 11" id="KW-0812">Transmembrane</keyword>
<feature type="transmembrane region" description="Helical" evidence="11">
    <location>
        <begin position="420"/>
        <end position="438"/>
    </location>
</feature>
<dbReference type="Gene3D" id="2.30.42.10">
    <property type="match status" value="1"/>
</dbReference>
<keyword evidence="11" id="KW-0479">Metal-binding</keyword>
<dbReference type="CDD" id="cd23081">
    <property type="entry name" value="cpPDZ_EcRseP-like"/>
    <property type="match status" value="1"/>
</dbReference>
<dbReference type="GO" id="GO:0006508">
    <property type="term" value="P:proteolysis"/>
    <property type="evidence" value="ECO:0007669"/>
    <property type="project" value="UniProtKB-KW"/>
</dbReference>
<feature type="transmembrane region" description="Helical" evidence="11">
    <location>
        <begin position="199"/>
        <end position="222"/>
    </location>
</feature>
<dbReference type="PROSITE" id="PS50106">
    <property type="entry name" value="PDZ"/>
    <property type="match status" value="1"/>
</dbReference>
<feature type="domain" description="PDZ" evidence="12">
    <location>
        <begin position="219"/>
        <end position="297"/>
    </location>
</feature>
<evidence type="ECO:0000256" key="2">
    <source>
        <dbReference type="ARBA" id="ARBA00004141"/>
    </source>
</evidence>
<keyword evidence="6 11" id="KW-0378">Hydrolase</keyword>
<evidence type="ECO:0000313" key="14">
    <source>
        <dbReference type="Proteomes" id="UP000198660"/>
    </source>
</evidence>
<evidence type="ECO:0000256" key="6">
    <source>
        <dbReference type="ARBA" id="ARBA00022801"/>
    </source>
</evidence>
<sequence>MQTIISFILVLSVLVFIHELGHFLFAKRAGILVREFAIGFGPKLISVFRGETLYSIRILPLGGFVRMAGEDPEVVDLKTGSSLILDRDQQGRVVRIRAPKPTAGEEGMMDATAREYGDMEGLANSSLPKHLPPAKDTVGGKLLEADLEKDLFIRLEGEEGKEIRYSLHPQAVIQYDEKNVTQIAPLDRQFSSKSVLDKALTIIAGPAFNFILTMIVLAGLVYTTGLNTKVSIQNTVPGSPAEKAGIKAGDIVREVKGKTITSTGDIRIPLQEAGGKPLTMVLERANQKYTTTVEPEKKGDQYLIGIQMKQETREATLSEAAVEGVKNTWDLTVVLFDGFGKLITGEVGVKNLAGPVGIASITGQAAEAGWVSLIHLTALLSLNLGILNILPFPALDGSRLVFILLEGLRGKPIDPNKESMVHFVGFALLMVLMLFVTYNDILRIFFKS</sequence>
<dbReference type="Proteomes" id="UP000198660">
    <property type="component" value="Unassembled WGS sequence"/>
</dbReference>
<evidence type="ECO:0000256" key="10">
    <source>
        <dbReference type="ARBA" id="ARBA00023136"/>
    </source>
</evidence>
<dbReference type="PANTHER" id="PTHR42837">
    <property type="entry name" value="REGULATOR OF SIGMA-E PROTEASE RSEP"/>
    <property type="match status" value="1"/>
</dbReference>
<evidence type="ECO:0000256" key="1">
    <source>
        <dbReference type="ARBA" id="ARBA00001947"/>
    </source>
</evidence>
<evidence type="ECO:0000256" key="3">
    <source>
        <dbReference type="ARBA" id="ARBA00007931"/>
    </source>
</evidence>
<name>A0A1I6QQ32_9BACL</name>
<comment type="similarity">
    <text evidence="3 11">Belongs to the peptidase M50B family.</text>
</comment>
<accession>A0A1I6QQ32</accession>
<evidence type="ECO:0000256" key="9">
    <source>
        <dbReference type="ARBA" id="ARBA00023049"/>
    </source>
</evidence>
<dbReference type="GO" id="GO:0046872">
    <property type="term" value="F:metal ion binding"/>
    <property type="evidence" value="ECO:0007669"/>
    <property type="project" value="UniProtKB-KW"/>
</dbReference>
<comment type="cofactor">
    <cofactor evidence="1 11">
        <name>Zn(2+)</name>
        <dbReference type="ChEBI" id="CHEBI:29105"/>
    </cofactor>
</comment>
<comment type="subcellular location">
    <subcellularLocation>
        <location evidence="2">Membrane</location>
        <topology evidence="2">Multi-pass membrane protein</topology>
    </subcellularLocation>
</comment>
<dbReference type="EMBL" id="FPAA01000003">
    <property type="protein sequence ID" value="SFS54550.1"/>
    <property type="molecule type" value="Genomic_DNA"/>
</dbReference>
<dbReference type="InterPro" id="IPR036034">
    <property type="entry name" value="PDZ_sf"/>
</dbReference>
<dbReference type="GO" id="GO:0016020">
    <property type="term" value="C:membrane"/>
    <property type="evidence" value="ECO:0007669"/>
    <property type="project" value="UniProtKB-SubCell"/>
</dbReference>
<gene>
    <name evidence="13" type="ORF">SAMN05444972_103306</name>
</gene>
<feature type="transmembrane region" description="Helical" evidence="11">
    <location>
        <begin position="6"/>
        <end position="25"/>
    </location>
</feature>
<evidence type="ECO:0000313" key="13">
    <source>
        <dbReference type="EMBL" id="SFS54550.1"/>
    </source>
</evidence>
<dbReference type="AlphaFoldDB" id="A0A1I6QQ32"/>
<dbReference type="InterPro" id="IPR008915">
    <property type="entry name" value="Peptidase_M50"/>
</dbReference>
<evidence type="ECO:0000259" key="12">
    <source>
        <dbReference type="PROSITE" id="PS50106"/>
    </source>
</evidence>
<reference evidence="14" key="1">
    <citation type="submission" date="2016-10" db="EMBL/GenBank/DDBJ databases">
        <authorList>
            <person name="Varghese N."/>
            <person name="Submissions S."/>
        </authorList>
    </citation>
    <scope>NUCLEOTIDE SEQUENCE [LARGE SCALE GENOMIC DNA]</scope>
    <source>
        <strain evidence="14">DSM 45789</strain>
    </source>
</reference>
<keyword evidence="14" id="KW-1185">Reference proteome</keyword>
<dbReference type="InterPro" id="IPR041489">
    <property type="entry name" value="PDZ_6"/>
</dbReference>
<dbReference type="OrthoDB" id="9782003at2"/>
<dbReference type="SMART" id="SM00228">
    <property type="entry name" value="PDZ"/>
    <property type="match status" value="1"/>
</dbReference>
<dbReference type="Pfam" id="PF17820">
    <property type="entry name" value="PDZ_6"/>
    <property type="match status" value="1"/>
</dbReference>
<keyword evidence="7 11" id="KW-0862">Zinc</keyword>
<evidence type="ECO:0000256" key="11">
    <source>
        <dbReference type="RuleBase" id="RU362031"/>
    </source>
</evidence>
<organism evidence="13 14">
    <name type="scientific">Marininema halotolerans</name>
    <dbReference type="NCBI Taxonomy" id="1155944"/>
    <lineage>
        <taxon>Bacteria</taxon>
        <taxon>Bacillati</taxon>
        <taxon>Bacillota</taxon>
        <taxon>Bacilli</taxon>
        <taxon>Bacillales</taxon>
        <taxon>Thermoactinomycetaceae</taxon>
        <taxon>Marininema</taxon>
    </lineage>
</organism>
<dbReference type="RefSeq" id="WP_091835291.1">
    <property type="nucleotide sequence ID" value="NZ_FPAA01000003.1"/>
</dbReference>
<dbReference type="CDD" id="cd06163">
    <property type="entry name" value="S2P-M50_PDZ_RseP-like"/>
    <property type="match status" value="1"/>
</dbReference>